<dbReference type="PANTHER" id="PTHR13353:SF5">
    <property type="entry name" value="TRANSMEMBRANE PROTEIN 19"/>
    <property type="match status" value="1"/>
</dbReference>
<proteinExistence type="inferred from homology"/>
<name>A0A7C1GDI6_9CREN</name>
<feature type="transmembrane region" description="Helical" evidence="6">
    <location>
        <begin position="207"/>
        <end position="227"/>
    </location>
</feature>
<dbReference type="PANTHER" id="PTHR13353">
    <property type="entry name" value="TRANSMEMBRANE PROTEIN 19"/>
    <property type="match status" value="1"/>
</dbReference>
<keyword evidence="4 6" id="KW-1133">Transmembrane helix</keyword>
<feature type="transmembrane region" description="Helical" evidence="6">
    <location>
        <begin position="45"/>
        <end position="69"/>
    </location>
</feature>
<feature type="transmembrane region" description="Helical" evidence="6">
    <location>
        <begin position="176"/>
        <end position="195"/>
    </location>
</feature>
<dbReference type="InterPro" id="IPR002794">
    <property type="entry name" value="DUF92_TMEM19"/>
</dbReference>
<accession>A0A7C1GDI6</accession>
<dbReference type="EMBL" id="DSAY01000162">
    <property type="protein sequence ID" value="HDP15848.1"/>
    <property type="molecule type" value="Genomic_DNA"/>
</dbReference>
<evidence type="ECO:0000256" key="3">
    <source>
        <dbReference type="ARBA" id="ARBA00022692"/>
    </source>
</evidence>
<evidence type="ECO:0000256" key="6">
    <source>
        <dbReference type="SAM" id="Phobius"/>
    </source>
</evidence>
<comment type="subcellular location">
    <subcellularLocation>
        <location evidence="1">Membrane</location>
        <topology evidence="1">Multi-pass membrane protein</topology>
    </subcellularLocation>
</comment>
<dbReference type="Pfam" id="PF01940">
    <property type="entry name" value="DUF92"/>
    <property type="match status" value="1"/>
</dbReference>
<evidence type="ECO:0000256" key="1">
    <source>
        <dbReference type="ARBA" id="ARBA00004141"/>
    </source>
</evidence>
<comment type="caution">
    <text evidence="7">The sequence shown here is derived from an EMBL/GenBank/DDBJ whole genome shotgun (WGS) entry which is preliminary data.</text>
</comment>
<comment type="similarity">
    <text evidence="2">Belongs to the TMEM19 family.</text>
</comment>
<evidence type="ECO:0000313" key="7">
    <source>
        <dbReference type="EMBL" id="HDP15848.1"/>
    </source>
</evidence>
<evidence type="ECO:0000256" key="2">
    <source>
        <dbReference type="ARBA" id="ARBA00009012"/>
    </source>
</evidence>
<dbReference type="GO" id="GO:0016020">
    <property type="term" value="C:membrane"/>
    <property type="evidence" value="ECO:0007669"/>
    <property type="project" value="UniProtKB-SubCell"/>
</dbReference>
<keyword evidence="3 6" id="KW-0812">Transmembrane</keyword>
<evidence type="ECO:0000256" key="4">
    <source>
        <dbReference type="ARBA" id="ARBA00022989"/>
    </source>
</evidence>
<evidence type="ECO:0000256" key="5">
    <source>
        <dbReference type="ARBA" id="ARBA00023136"/>
    </source>
</evidence>
<sequence>MPSKSSSRFVIIEEVSRFLIGILIGIPLGAYAYKKSYLEKKAAVLSILFSGVYLLAGVGVYITSLFFFFSSSTLTRFNFGYKRSIGASEKESGRSLAQVIGAGGVAALLSVLYVFSPHNIGNALLVGVYVAIASSNADTWAAEIGSLSKSKPRLITRPSQVVEAGTSGGVTMLGTFGSLLGSFLTAAVAMVISIVEHPTLAKIEIFSVIFILGWLGEVVDSLVGATLQVKYYCPKCNTLTDKRIHGCGSETIHVSGYTYITNEVTNIIATSVVSIAAIALELL</sequence>
<dbReference type="AlphaFoldDB" id="A0A7C1GDI6"/>
<organism evidence="7">
    <name type="scientific">Thermofilum adornatum</name>
    <dbReference type="NCBI Taxonomy" id="1365176"/>
    <lineage>
        <taxon>Archaea</taxon>
        <taxon>Thermoproteota</taxon>
        <taxon>Thermoprotei</taxon>
        <taxon>Thermofilales</taxon>
        <taxon>Thermofilaceae</taxon>
        <taxon>Thermofilum</taxon>
    </lineage>
</organism>
<feature type="transmembrane region" description="Helical" evidence="6">
    <location>
        <begin position="15"/>
        <end position="33"/>
    </location>
</feature>
<feature type="transmembrane region" description="Helical" evidence="6">
    <location>
        <begin position="96"/>
        <end position="115"/>
    </location>
</feature>
<protein>
    <submittedName>
        <fullName evidence="7">DUF92 domain-containing protein</fullName>
    </submittedName>
</protein>
<gene>
    <name evidence="7" type="ORF">ENN26_08780</name>
</gene>
<keyword evidence="5 6" id="KW-0472">Membrane</keyword>
<reference evidence="7" key="1">
    <citation type="journal article" date="2020" name="mSystems">
        <title>Genome- and Community-Level Interaction Insights into Carbon Utilization and Element Cycling Functions of Hydrothermarchaeota in Hydrothermal Sediment.</title>
        <authorList>
            <person name="Zhou Z."/>
            <person name="Liu Y."/>
            <person name="Xu W."/>
            <person name="Pan J."/>
            <person name="Luo Z.H."/>
            <person name="Li M."/>
        </authorList>
    </citation>
    <scope>NUCLEOTIDE SEQUENCE [LARGE SCALE GENOMIC DNA]</scope>
    <source>
        <strain evidence="7">SpSt-116</strain>
    </source>
</reference>